<dbReference type="Proteomes" id="UP000008974">
    <property type="component" value="Unassembled WGS sequence"/>
</dbReference>
<comment type="catalytic activity">
    <reaction evidence="7">
        <text>L-threonyl-[protein] + ATP = O-phospho-L-threonyl-[protein] + ADP + H(+)</text>
        <dbReference type="Rhea" id="RHEA:46608"/>
        <dbReference type="Rhea" id="RHEA-COMP:11060"/>
        <dbReference type="Rhea" id="RHEA-COMP:11605"/>
        <dbReference type="ChEBI" id="CHEBI:15378"/>
        <dbReference type="ChEBI" id="CHEBI:30013"/>
        <dbReference type="ChEBI" id="CHEBI:30616"/>
        <dbReference type="ChEBI" id="CHEBI:61977"/>
        <dbReference type="ChEBI" id="CHEBI:456216"/>
        <dbReference type="EC" id="2.7.11.1"/>
    </reaction>
</comment>
<dbReference type="SMART" id="SM00219">
    <property type="entry name" value="TyrKc"/>
    <property type="match status" value="1"/>
</dbReference>
<dbReference type="PANTHER" id="PTHR43671">
    <property type="entry name" value="SERINE/THREONINE-PROTEIN KINASE NEK"/>
    <property type="match status" value="1"/>
</dbReference>
<dbReference type="GO" id="GO:0004674">
    <property type="term" value="F:protein serine/threonine kinase activity"/>
    <property type="evidence" value="ECO:0007669"/>
    <property type="project" value="UniProtKB-KW"/>
</dbReference>
<accession>E1F8B5</accession>
<evidence type="ECO:0000256" key="8">
    <source>
        <dbReference type="ARBA" id="ARBA00048679"/>
    </source>
</evidence>
<dbReference type="InterPro" id="IPR050660">
    <property type="entry name" value="NEK_Ser/Thr_kinase"/>
</dbReference>
<dbReference type="PROSITE" id="PS50011">
    <property type="entry name" value="PROTEIN_KINASE_DOM"/>
    <property type="match status" value="1"/>
</dbReference>
<dbReference type="InterPro" id="IPR020635">
    <property type="entry name" value="Tyr_kinase_cat_dom"/>
</dbReference>
<dbReference type="PANTHER" id="PTHR43671:SF98">
    <property type="entry name" value="SERINE_THREONINE-PROTEIN KINASE NEK11"/>
    <property type="match status" value="1"/>
</dbReference>
<dbReference type="InterPro" id="IPR000719">
    <property type="entry name" value="Prot_kinase_dom"/>
</dbReference>
<evidence type="ECO:0000256" key="3">
    <source>
        <dbReference type="ARBA" id="ARBA00022679"/>
    </source>
</evidence>
<keyword evidence="5 10" id="KW-0418">Kinase</keyword>
<dbReference type="Gene3D" id="1.10.510.10">
    <property type="entry name" value="Transferase(Phosphotransferase) domain 1"/>
    <property type="match status" value="1"/>
</dbReference>
<dbReference type="FunFam" id="1.10.510.10:FF:000844">
    <property type="entry name" value="Kinase, NEK"/>
    <property type="match status" value="1"/>
</dbReference>
<comment type="caution">
    <text evidence="10">The sequence shown here is derived from an EMBL/GenBank/DDBJ whole genome shotgun (WGS) entry which is preliminary data.</text>
</comment>
<evidence type="ECO:0000256" key="6">
    <source>
        <dbReference type="ARBA" id="ARBA00022840"/>
    </source>
</evidence>
<name>E1F8B5_GIAIA</name>
<dbReference type="GO" id="GO:0004713">
    <property type="term" value="F:protein tyrosine kinase activity"/>
    <property type="evidence" value="ECO:0007669"/>
    <property type="project" value="InterPro"/>
</dbReference>
<evidence type="ECO:0000256" key="2">
    <source>
        <dbReference type="ARBA" id="ARBA00022527"/>
    </source>
</evidence>
<dbReference type="CDD" id="cd14014">
    <property type="entry name" value="STKc_PknB_like"/>
    <property type="match status" value="1"/>
</dbReference>
<protein>
    <recommendedName>
        <fullName evidence="1">non-specific serine/threonine protein kinase</fullName>
        <ecNumber evidence="1">2.7.11.1</ecNumber>
    </recommendedName>
</protein>
<dbReference type="VEuPathDB" id="GiardiaDB:GLP15_1288"/>
<dbReference type="OrthoDB" id="4062651at2759"/>
<dbReference type="SUPFAM" id="SSF56112">
    <property type="entry name" value="Protein kinase-like (PK-like)"/>
    <property type="match status" value="1"/>
</dbReference>
<dbReference type="GO" id="GO:0005524">
    <property type="term" value="F:ATP binding"/>
    <property type="evidence" value="ECO:0007669"/>
    <property type="project" value="UniProtKB-KW"/>
</dbReference>
<comment type="catalytic activity">
    <reaction evidence="8">
        <text>L-seryl-[protein] + ATP = O-phospho-L-seryl-[protein] + ADP + H(+)</text>
        <dbReference type="Rhea" id="RHEA:17989"/>
        <dbReference type="Rhea" id="RHEA-COMP:9863"/>
        <dbReference type="Rhea" id="RHEA-COMP:11604"/>
        <dbReference type="ChEBI" id="CHEBI:15378"/>
        <dbReference type="ChEBI" id="CHEBI:29999"/>
        <dbReference type="ChEBI" id="CHEBI:30616"/>
        <dbReference type="ChEBI" id="CHEBI:83421"/>
        <dbReference type="ChEBI" id="CHEBI:456216"/>
        <dbReference type="EC" id="2.7.11.1"/>
    </reaction>
</comment>
<evidence type="ECO:0000256" key="1">
    <source>
        <dbReference type="ARBA" id="ARBA00012513"/>
    </source>
</evidence>
<feature type="non-terminal residue" evidence="10">
    <location>
        <position position="290"/>
    </location>
</feature>
<keyword evidence="3" id="KW-0808">Transferase</keyword>
<dbReference type="EC" id="2.7.11.1" evidence="1"/>
<evidence type="ECO:0000256" key="7">
    <source>
        <dbReference type="ARBA" id="ARBA00047899"/>
    </source>
</evidence>
<dbReference type="EMBL" id="ACVC01000232">
    <property type="protein sequence ID" value="EFO61359.1"/>
    <property type="molecule type" value="Genomic_DNA"/>
</dbReference>
<keyword evidence="2" id="KW-0723">Serine/threonine-protein kinase</keyword>
<gene>
    <name evidence="10" type="ORF">GLP15_1288</name>
</gene>
<evidence type="ECO:0000256" key="5">
    <source>
        <dbReference type="ARBA" id="ARBA00022777"/>
    </source>
</evidence>
<organism evidence="10 11">
    <name type="scientific">Giardia intestinalis (strain P15)</name>
    <name type="common">Giardia lamblia</name>
    <dbReference type="NCBI Taxonomy" id="658858"/>
    <lineage>
        <taxon>Eukaryota</taxon>
        <taxon>Metamonada</taxon>
        <taxon>Diplomonadida</taxon>
        <taxon>Hexamitidae</taxon>
        <taxon>Giardiinae</taxon>
        <taxon>Giardia</taxon>
    </lineage>
</organism>
<proteinExistence type="predicted"/>
<feature type="domain" description="Protein kinase" evidence="9">
    <location>
        <begin position="25"/>
        <end position="281"/>
    </location>
</feature>
<dbReference type="InterPro" id="IPR011009">
    <property type="entry name" value="Kinase-like_dom_sf"/>
</dbReference>
<evidence type="ECO:0000256" key="4">
    <source>
        <dbReference type="ARBA" id="ARBA00022741"/>
    </source>
</evidence>
<reference evidence="10 11" key="1">
    <citation type="journal article" date="2010" name="BMC Genomics">
        <title>Genome analysis and comparative genomics of a Giardia intestinalis assemblage E isolate.</title>
        <authorList>
            <person name="Jerlstrom-Hultqvist J."/>
            <person name="Franzen O."/>
            <person name="Ankarklev J."/>
            <person name="Xu F."/>
            <person name="Nohynkova E."/>
            <person name="Andersson J.O."/>
            <person name="Svard S.G."/>
            <person name="Andersson B."/>
        </authorList>
    </citation>
    <scope>NUCLEOTIDE SEQUENCE [LARGE SCALE GENOMIC DNA]</scope>
    <source>
        <strain evidence="10 11">P15</strain>
    </source>
</reference>
<dbReference type="STRING" id="658858.E1F8B5"/>
<keyword evidence="6" id="KW-0067">ATP-binding</keyword>
<evidence type="ECO:0000259" key="9">
    <source>
        <dbReference type="PROSITE" id="PS50011"/>
    </source>
</evidence>
<keyword evidence="4" id="KW-0547">Nucleotide-binding</keyword>
<dbReference type="Pfam" id="PF00069">
    <property type="entry name" value="Pkinase"/>
    <property type="match status" value="1"/>
</dbReference>
<dbReference type="InterPro" id="IPR008266">
    <property type="entry name" value="Tyr_kinase_AS"/>
</dbReference>
<dbReference type="PROSITE" id="PS00109">
    <property type="entry name" value="PROTEIN_KINASE_TYR"/>
    <property type="match status" value="1"/>
</dbReference>
<evidence type="ECO:0000313" key="11">
    <source>
        <dbReference type="Proteomes" id="UP000008974"/>
    </source>
</evidence>
<evidence type="ECO:0000313" key="10">
    <source>
        <dbReference type="EMBL" id="EFO61359.1"/>
    </source>
</evidence>
<sequence>MDTASSGSATVAPRVPTFTSRELYGRIDDVLGEDITGTVYSLKGCPSLAVKEIPLNGLDRGRVDSIKAKLTVIPALSYPGVLKYHQVVEHKGLIYIVMDRYDKTLKDLLIEHRRRKSPVSVTVVLSILRQLAAALAYLHSVGGVDANGLVHRDLRPANILISADGEYFVIAGLGLCRDALWSESTFAGTAAYRAPEVLLRSEASPASDMWSLGAIVYELATLRRPDFLGDREPAEVFVDGWRPDLSGVADGFIKGILERIFVLEPERRLTPRTWPPRHSSAAPRPRVRRL</sequence>
<dbReference type="AlphaFoldDB" id="E1F8B5"/>